<evidence type="ECO:0000313" key="1">
    <source>
        <dbReference type="EMBL" id="CAK7936169.1"/>
    </source>
</evidence>
<organism evidence="1 2">
    <name type="scientific">Peronospora matthiolae</name>
    <dbReference type="NCBI Taxonomy" id="2874970"/>
    <lineage>
        <taxon>Eukaryota</taxon>
        <taxon>Sar</taxon>
        <taxon>Stramenopiles</taxon>
        <taxon>Oomycota</taxon>
        <taxon>Peronosporomycetes</taxon>
        <taxon>Peronosporales</taxon>
        <taxon>Peronosporaceae</taxon>
        <taxon>Peronospora</taxon>
    </lineage>
</organism>
<gene>
    <name evidence="1" type="ORF">PM001_LOCUS21319</name>
</gene>
<accession>A0AAV1UMU9</accession>
<dbReference type="EMBL" id="CAKLBY020000223">
    <property type="protein sequence ID" value="CAK7936169.1"/>
    <property type="molecule type" value="Genomic_DNA"/>
</dbReference>
<sequence>MAVLAAVFASSDAFPSAVDSKPVLKDDASFVNRETNGLFNNADEQMTLKVIVTSDGDLEEERGGTTSLVAEGARLFSTKFRQSFGRAKDSVSTLAATQLARHEKLPVSVLTFVWTSCLNLPSPRSRC</sequence>
<reference evidence="1" key="1">
    <citation type="submission" date="2024-01" db="EMBL/GenBank/DDBJ databases">
        <authorList>
            <person name="Webb A."/>
        </authorList>
    </citation>
    <scope>NUCLEOTIDE SEQUENCE</scope>
    <source>
        <strain evidence="1">Pm1</strain>
    </source>
</reference>
<proteinExistence type="predicted"/>
<comment type="caution">
    <text evidence="1">The sequence shown here is derived from an EMBL/GenBank/DDBJ whole genome shotgun (WGS) entry which is preliminary data.</text>
</comment>
<name>A0AAV1UMU9_9STRA</name>
<dbReference type="Proteomes" id="UP001162060">
    <property type="component" value="Unassembled WGS sequence"/>
</dbReference>
<evidence type="ECO:0000313" key="2">
    <source>
        <dbReference type="Proteomes" id="UP001162060"/>
    </source>
</evidence>
<dbReference type="AlphaFoldDB" id="A0AAV1UMU9"/>
<protein>
    <submittedName>
        <fullName evidence="1">Uncharacterized protein</fullName>
    </submittedName>
</protein>